<dbReference type="GO" id="GO:0031071">
    <property type="term" value="F:cysteine desulfurase activity"/>
    <property type="evidence" value="ECO:0007669"/>
    <property type="project" value="UniProtKB-EC"/>
</dbReference>
<name>A0A1T0ABH9_9GAMM</name>
<evidence type="ECO:0000313" key="3">
    <source>
        <dbReference type="EMBL" id="OOR93063.1"/>
    </source>
</evidence>
<dbReference type="OrthoDB" id="7592443at2"/>
<gene>
    <name evidence="4" type="primary">sufS</name>
    <name evidence="3" type="ORF">B0181_00860</name>
    <name evidence="4" type="ORF">NCTC10293_00360</name>
</gene>
<evidence type="ECO:0000259" key="2">
    <source>
        <dbReference type="Pfam" id="PF00266"/>
    </source>
</evidence>
<dbReference type="Proteomes" id="UP000255279">
    <property type="component" value="Unassembled WGS sequence"/>
</dbReference>
<reference evidence="3 5" key="1">
    <citation type="submission" date="2017-02" db="EMBL/GenBank/DDBJ databases">
        <title>Draft genome sequence of Moraxella caviae CCUG 355 type strain.</title>
        <authorList>
            <person name="Engstrom-Jakobsson H."/>
            <person name="Salva-Serra F."/>
            <person name="Thorell K."/>
            <person name="Gonzales-Siles L."/>
            <person name="Karlsson R."/>
            <person name="Boulund F."/>
            <person name="Engstrand L."/>
            <person name="Moore E."/>
        </authorList>
    </citation>
    <scope>NUCLEOTIDE SEQUENCE [LARGE SCALE GENOMIC DNA]</scope>
    <source>
        <strain evidence="3 5">CCUG 355</strain>
    </source>
</reference>
<dbReference type="PANTHER" id="PTHR43586:SF21">
    <property type="entry name" value="PYRIDOXAL PHOSPHATE (PLP)-DEPENDENT ASPARTATE AMINOTRANSFERASE SUPERFAMILY"/>
    <property type="match status" value="1"/>
</dbReference>
<proteinExistence type="predicted"/>
<dbReference type="STRING" id="34060.B0181_00860"/>
<organism evidence="3 5">
    <name type="scientific">Moraxella caviae</name>
    <dbReference type="NCBI Taxonomy" id="34060"/>
    <lineage>
        <taxon>Bacteria</taxon>
        <taxon>Pseudomonadati</taxon>
        <taxon>Pseudomonadota</taxon>
        <taxon>Gammaproteobacteria</taxon>
        <taxon>Moraxellales</taxon>
        <taxon>Moraxellaceae</taxon>
        <taxon>Moraxella</taxon>
    </lineage>
</organism>
<dbReference type="Proteomes" id="UP000190435">
    <property type="component" value="Unassembled WGS sequence"/>
</dbReference>
<keyword evidence="4" id="KW-0808">Transferase</keyword>
<reference evidence="4 6" key="2">
    <citation type="submission" date="2018-06" db="EMBL/GenBank/DDBJ databases">
        <authorList>
            <consortium name="Pathogen Informatics"/>
            <person name="Doyle S."/>
        </authorList>
    </citation>
    <scope>NUCLEOTIDE SEQUENCE [LARGE SCALE GENOMIC DNA]</scope>
    <source>
        <strain evidence="4 6">NCTC10293</strain>
    </source>
</reference>
<dbReference type="InterPro" id="IPR000192">
    <property type="entry name" value="Aminotrans_V_dom"/>
</dbReference>
<dbReference type="RefSeq" id="WP_078275611.1">
    <property type="nucleotide sequence ID" value="NZ_CAACXO010000048.1"/>
</dbReference>
<dbReference type="Pfam" id="PF00266">
    <property type="entry name" value="Aminotran_5"/>
    <property type="match status" value="1"/>
</dbReference>
<keyword evidence="5" id="KW-1185">Reference proteome</keyword>
<protein>
    <submittedName>
        <fullName evidence="4">Cysteine desulfurase</fullName>
        <ecNumber evidence="4">2.8.1.7</ecNumber>
    </submittedName>
</protein>
<dbReference type="EC" id="2.8.1.7" evidence="4"/>
<evidence type="ECO:0000256" key="1">
    <source>
        <dbReference type="ARBA" id="ARBA00022898"/>
    </source>
</evidence>
<evidence type="ECO:0000313" key="4">
    <source>
        <dbReference type="EMBL" id="STZ10038.1"/>
    </source>
</evidence>
<evidence type="ECO:0000313" key="5">
    <source>
        <dbReference type="Proteomes" id="UP000190435"/>
    </source>
</evidence>
<keyword evidence="1" id="KW-0663">Pyridoxal phosphate</keyword>
<dbReference type="InterPro" id="IPR015421">
    <property type="entry name" value="PyrdxlP-dep_Trfase_major"/>
</dbReference>
<dbReference type="Gene3D" id="3.90.1150.10">
    <property type="entry name" value="Aspartate Aminotransferase, domain 1"/>
    <property type="match status" value="1"/>
</dbReference>
<sequence length="438" mass="46729">MNANQHKDALADKFAEQLAQLRGQFAALSHADDKGNLPIYFDGPGGSQVPKCVIDAVSGYLACGNSNMGGHNDAGVRTMAINASARQQAGVWLGAADSHQIIFGQNSTSLMFMLARTLANTWQAGDNIVLSSLDHYSHVSSWQTAAQDKGVQVRMMPMNDAGDDLDYDACAQLIDERTRLVAVSLASNVIGAMVDVAPIIKAAKAVGAKVSLDAVHACVHTDVNAAALGADFVFASAYKIGGPHLGVLCADGQILASLTPYKVEPATNITPMAYEQGTQSFEAQAGFVAMMSYWANLANVCQQTHTPANALTADNKSAAYQAVMAYEARQSEYILAKFRARPFLQLYGKQSAQGRTPTFAFNVVKQGVVQDGTALSQFLGEYNVALGYGNFYAKALAEKLSPTAQVLRMGCLHYTTFAEIDALFELVDAGVRQIYGLD</sequence>
<accession>A0A1T0ABH9</accession>
<dbReference type="EMBL" id="MUXU01000006">
    <property type="protein sequence ID" value="OOR93063.1"/>
    <property type="molecule type" value="Genomic_DNA"/>
</dbReference>
<dbReference type="EMBL" id="UGQE01000001">
    <property type="protein sequence ID" value="STZ10038.1"/>
    <property type="molecule type" value="Genomic_DNA"/>
</dbReference>
<dbReference type="PANTHER" id="PTHR43586">
    <property type="entry name" value="CYSTEINE DESULFURASE"/>
    <property type="match status" value="1"/>
</dbReference>
<dbReference type="AlphaFoldDB" id="A0A1T0ABH9"/>
<feature type="domain" description="Aminotransferase class V" evidence="2">
    <location>
        <begin position="39"/>
        <end position="423"/>
    </location>
</feature>
<evidence type="ECO:0000313" key="6">
    <source>
        <dbReference type="Proteomes" id="UP000255279"/>
    </source>
</evidence>
<dbReference type="Gene3D" id="3.40.640.10">
    <property type="entry name" value="Type I PLP-dependent aspartate aminotransferase-like (Major domain)"/>
    <property type="match status" value="1"/>
</dbReference>
<dbReference type="InterPro" id="IPR015424">
    <property type="entry name" value="PyrdxlP-dep_Trfase"/>
</dbReference>
<dbReference type="SUPFAM" id="SSF53383">
    <property type="entry name" value="PLP-dependent transferases"/>
    <property type="match status" value="1"/>
</dbReference>
<dbReference type="InterPro" id="IPR015422">
    <property type="entry name" value="PyrdxlP-dep_Trfase_small"/>
</dbReference>